<comment type="catalytic activity">
    <reaction evidence="1 11">
        <text>S-ubiquitinyl-[E2 ubiquitin-conjugating enzyme]-L-cysteine + [acceptor protein]-L-lysine = [E2 ubiquitin-conjugating enzyme]-L-cysteine + N(6)-ubiquitinyl-[acceptor protein]-L-lysine.</text>
        <dbReference type="EC" id="2.3.2.27"/>
    </reaction>
</comment>
<dbReference type="InterPro" id="IPR018957">
    <property type="entry name" value="Znf_C3HC4_RING-type"/>
</dbReference>
<dbReference type="GO" id="GO:0061630">
    <property type="term" value="F:ubiquitin protein ligase activity"/>
    <property type="evidence" value="ECO:0007669"/>
    <property type="project" value="UniProtKB-UniRule"/>
</dbReference>
<keyword evidence="15" id="KW-1185">Reference proteome</keyword>
<evidence type="ECO:0000256" key="10">
    <source>
        <dbReference type="PROSITE-ProRule" id="PRU00175"/>
    </source>
</evidence>
<keyword evidence="4 11" id="KW-0808">Transferase</keyword>
<dbReference type="PROSITE" id="PS00518">
    <property type="entry name" value="ZF_RING_1"/>
    <property type="match status" value="1"/>
</dbReference>
<dbReference type="GO" id="GO:0008270">
    <property type="term" value="F:zinc ion binding"/>
    <property type="evidence" value="ECO:0007669"/>
    <property type="project" value="UniProtKB-KW"/>
</dbReference>
<dbReference type="UniPathway" id="UPA00143"/>
<evidence type="ECO:0000313" key="14">
    <source>
        <dbReference type="EMBL" id="KZV27214.1"/>
    </source>
</evidence>
<dbReference type="Gene3D" id="3.30.40.10">
    <property type="entry name" value="Zinc/RING finger domain, C3HC4 (zinc finger)"/>
    <property type="match status" value="1"/>
</dbReference>
<dbReference type="GO" id="GO:0005789">
    <property type="term" value="C:endoplasmic reticulum membrane"/>
    <property type="evidence" value="ECO:0007669"/>
    <property type="project" value="UniProtKB-SubCell"/>
</dbReference>
<comment type="pathway">
    <text evidence="3 11">Protein modification; protein ubiquitination.</text>
</comment>
<keyword evidence="9" id="KW-0472">Membrane</keyword>
<gene>
    <name evidence="14" type="ORF">F511_04667</name>
</gene>
<accession>A0A2Z7AZ96</accession>
<sequence length="258" mass="28547">MAFQQTFDASDTHFGSEGDLSLNQKLNSVSPTVTNTENLPGCFECNICFDSCHEPVVTLCGHLYCWPCIYKWLQVQTPALEAVEQQKCPVCKAYISSSALVPLYGRGSSSSNPEPRKPQIDTVIPNRPPALGTNALVPASTSMIPDSNQQQHPQHEAFHHQQYFPHPIGNYTSMTPTLGGTIATGFSSPTVNMVGELVFATMFRASDPSLFAYPHSNSYYLHGNSSPRLRSQEMQLDRSLNRVTIFLFCCFALCLILF</sequence>
<dbReference type="Proteomes" id="UP000250235">
    <property type="component" value="Unassembled WGS sequence"/>
</dbReference>
<dbReference type="InterPro" id="IPR013083">
    <property type="entry name" value="Znf_RING/FYVE/PHD"/>
</dbReference>
<evidence type="ECO:0000256" key="11">
    <source>
        <dbReference type="RuleBase" id="RU369090"/>
    </source>
</evidence>
<dbReference type="InterPro" id="IPR045103">
    <property type="entry name" value="RNF5/RNF185-like"/>
</dbReference>
<evidence type="ECO:0000256" key="7">
    <source>
        <dbReference type="ARBA" id="ARBA00022786"/>
    </source>
</evidence>
<evidence type="ECO:0000256" key="12">
    <source>
        <dbReference type="SAM" id="MobiDB-lite"/>
    </source>
</evidence>
<evidence type="ECO:0000313" key="15">
    <source>
        <dbReference type="Proteomes" id="UP000250235"/>
    </source>
</evidence>
<evidence type="ECO:0000256" key="8">
    <source>
        <dbReference type="ARBA" id="ARBA00022833"/>
    </source>
</evidence>
<reference evidence="14 15" key="1">
    <citation type="journal article" date="2015" name="Proc. Natl. Acad. Sci. U.S.A.">
        <title>The resurrection genome of Boea hygrometrica: A blueprint for survival of dehydration.</title>
        <authorList>
            <person name="Xiao L."/>
            <person name="Yang G."/>
            <person name="Zhang L."/>
            <person name="Yang X."/>
            <person name="Zhao S."/>
            <person name="Ji Z."/>
            <person name="Zhou Q."/>
            <person name="Hu M."/>
            <person name="Wang Y."/>
            <person name="Chen M."/>
            <person name="Xu Y."/>
            <person name="Jin H."/>
            <person name="Xiao X."/>
            <person name="Hu G."/>
            <person name="Bao F."/>
            <person name="Hu Y."/>
            <person name="Wan P."/>
            <person name="Li L."/>
            <person name="Deng X."/>
            <person name="Kuang T."/>
            <person name="Xiang C."/>
            <person name="Zhu J.K."/>
            <person name="Oliver M.J."/>
            <person name="He Y."/>
        </authorList>
    </citation>
    <scope>NUCLEOTIDE SEQUENCE [LARGE SCALE GENOMIC DNA]</scope>
    <source>
        <strain evidence="15">cv. XS01</strain>
    </source>
</reference>
<proteinExistence type="predicted"/>
<evidence type="ECO:0000256" key="6">
    <source>
        <dbReference type="ARBA" id="ARBA00022771"/>
    </source>
</evidence>
<evidence type="ECO:0000256" key="5">
    <source>
        <dbReference type="ARBA" id="ARBA00022723"/>
    </source>
</evidence>
<dbReference type="AlphaFoldDB" id="A0A2Z7AZ96"/>
<evidence type="ECO:0000256" key="4">
    <source>
        <dbReference type="ARBA" id="ARBA00022679"/>
    </source>
</evidence>
<dbReference type="OrthoDB" id="6270329at2759"/>
<dbReference type="PANTHER" id="PTHR12313">
    <property type="entry name" value="E3 UBIQUITIN-PROTEIN LIGASE RNF5-RELATED"/>
    <property type="match status" value="1"/>
</dbReference>
<evidence type="ECO:0000256" key="3">
    <source>
        <dbReference type="ARBA" id="ARBA00004906"/>
    </source>
</evidence>
<dbReference type="SMART" id="SM00184">
    <property type="entry name" value="RING"/>
    <property type="match status" value="1"/>
</dbReference>
<dbReference type="EC" id="2.3.2.27" evidence="11"/>
<protein>
    <recommendedName>
        <fullName evidence="11">E3 ubiquitin-protein ligase RMA</fullName>
        <ecNumber evidence="11">2.3.2.27</ecNumber>
    </recommendedName>
    <alternativeName>
        <fullName evidence="11">Protein RING membrane-anchor</fullName>
    </alternativeName>
    <alternativeName>
        <fullName evidence="11">RING-type E3 ubiquitin transferase RMA</fullName>
    </alternativeName>
</protein>
<evidence type="ECO:0000256" key="9">
    <source>
        <dbReference type="ARBA" id="ARBA00023136"/>
    </source>
</evidence>
<dbReference type="GO" id="GO:0006511">
    <property type="term" value="P:ubiquitin-dependent protein catabolic process"/>
    <property type="evidence" value="ECO:0007669"/>
    <property type="project" value="UniProtKB-UniRule"/>
</dbReference>
<dbReference type="GO" id="GO:0016567">
    <property type="term" value="P:protein ubiquitination"/>
    <property type="evidence" value="ECO:0007669"/>
    <property type="project" value="UniProtKB-UniPathway"/>
</dbReference>
<comment type="function">
    <text evidence="11">E3 ubiquitin-protein ligase.</text>
</comment>
<dbReference type="PROSITE" id="PS50089">
    <property type="entry name" value="ZF_RING_2"/>
    <property type="match status" value="1"/>
</dbReference>
<organism evidence="14 15">
    <name type="scientific">Dorcoceras hygrometricum</name>
    <dbReference type="NCBI Taxonomy" id="472368"/>
    <lineage>
        <taxon>Eukaryota</taxon>
        <taxon>Viridiplantae</taxon>
        <taxon>Streptophyta</taxon>
        <taxon>Embryophyta</taxon>
        <taxon>Tracheophyta</taxon>
        <taxon>Spermatophyta</taxon>
        <taxon>Magnoliopsida</taxon>
        <taxon>eudicotyledons</taxon>
        <taxon>Gunneridae</taxon>
        <taxon>Pentapetalae</taxon>
        <taxon>asterids</taxon>
        <taxon>lamiids</taxon>
        <taxon>Lamiales</taxon>
        <taxon>Gesneriaceae</taxon>
        <taxon>Didymocarpoideae</taxon>
        <taxon>Trichosporeae</taxon>
        <taxon>Loxocarpinae</taxon>
        <taxon>Dorcoceras</taxon>
    </lineage>
</organism>
<evidence type="ECO:0000256" key="1">
    <source>
        <dbReference type="ARBA" id="ARBA00000900"/>
    </source>
</evidence>
<keyword evidence="7 11" id="KW-0833">Ubl conjugation pathway</keyword>
<dbReference type="InterPro" id="IPR001841">
    <property type="entry name" value="Znf_RING"/>
</dbReference>
<keyword evidence="8 11" id="KW-0862">Zinc</keyword>
<dbReference type="InterPro" id="IPR017907">
    <property type="entry name" value="Znf_RING_CS"/>
</dbReference>
<dbReference type="Pfam" id="PF00097">
    <property type="entry name" value="zf-C3HC4"/>
    <property type="match status" value="1"/>
</dbReference>
<evidence type="ECO:0000259" key="13">
    <source>
        <dbReference type="PROSITE" id="PS50089"/>
    </source>
</evidence>
<dbReference type="EMBL" id="KV010646">
    <property type="protein sequence ID" value="KZV27214.1"/>
    <property type="molecule type" value="Genomic_DNA"/>
</dbReference>
<comment type="domain">
    <text evidence="11">The RING-type zinc finger domain is responsible for E3 ligase activity.</text>
</comment>
<feature type="domain" description="RING-type" evidence="13">
    <location>
        <begin position="45"/>
        <end position="92"/>
    </location>
</feature>
<feature type="region of interest" description="Disordered" evidence="12">
    <location>
        <begin position="106"/>
        <end position="154"/>
    </location>
</feature>
<feature type="compositionally biased region" description="Polar residues" evidence="12">
    <location>
        <begin position="139"/>
        <end position="152"/>
    </location>
</feature>
<evidence type="ECO:0000256" key="2">
    <source>
        <dbReference type="ARBA" id="ARBA00004308"/>
    </source>
</evidence>
<comment type="subcellular location">
    <subcellularLocation>
        <location evidence="2">Endomembrane system</location>
    </subcellularLocation>
    <subcellularLocation>
        <location evidence="11">Endoplasmic reticulum membrane</location>
        <topology evidence="11">Single-pass type IV membrane protein</topology>
    </subcellularLocation>
</comment>
<dbReference type="SUPFAM" id="SSF57850">
    <property type="entry name" value="RING/U-box"/>
    <property type="match status" value="1"/>
</dbReference>
<keyword evidence="11" id="KW-0256">Endoplasmic reticulum</keyword>
<keyword evidence="5 11" id="KW-0479">Metal-binding</keyword>
<keyword evidence="6 10" id="KW-0863">Zinc-finger</keyword>
<name>A0A2Z7AZ96_9LAMI</name>